<dbReference type="Proteomes" id="UP001295684">
    <property type="component" value="Unassembled WGS sequence"/>
</dbReference>
<gene>
    <name evidence="1" type="ORF">ECRASSUSDP1_LOCUS12930</name>
</gene>
<evidence type="ECO:0000313" key="2">
    <source>
        <dbReference type="Proteomes" id="UP001295684"/>
    </source>
</evidence>
<organism evidence="1 2">
    <name type="scientific">Euplotes crassus</name>
    <dbReference type="NCBI Taxonomy" id="5936"/>
    <lineage>
        <taxon>Eukaryota</taxon>
        <taxon>Sar</taxon>
        <taxon>Alveolata</taxon>
        <taxon>Ciliophora</taxon>
        <taxon>Intramacronucleata</taxon>
        <taxon>Spirotrichea</taxon>
        <taxon>Hypotrichia</taxon>
        <taxon>Euplotida</taxon>
        <taxon>Euplotidae</taxon>
        <taxon>Moneuplotes</taxon>
    </lineage>
</organism>
<keyword evidence="2" id="KW-1185">Reference proteome</keyword>
<comment type="caution">
    <text evidence="1">The sequence shown here is derived from an EMBL/GenBank/DDBJ whole genome shotgun (WGS) entry which is preliminary data.</text>
</comment>
<proteinExistence type="predicted"/>
<sequence>MESLRAIELKIHQQEKLYYHRDEYMDHKCVLSRPLGYSMKKLYEGQCGMRSKKEVRKFGCGKLKVQFNILEIMDDIAHYPATHLEYMEFKYFDELYISHSDRYRAPNSPKVHTKSSIPRRGIINICRVARFIRRRPSIGVPCLSAKDINALLHAFHHIGEIWLSVTTVPGATTDFRVNPSVEFKIGRILQDGMEDKDHWLAAIIQSPSIRKNLREFGGYFHGKNEKLEKILSEWDSNIGIEIR</sequence>
<dbReference type="AlphaFoldDB" id="A0AAD1XGR6"/>
<name>A0AAD1XGR6_EUPCR</name>
<dbReference type="EMBL" id="CAMPGE010012850">
    <property type="protein sequence ID" value="CAI2371606.1"/>
    <property type="molecule type" value="Genomic_DNA"/>
</dbReference>
<evidence type="ECO:0000313" key="1">
    <source>
        <dbReference type="EMBL" id="CAI2371606.1"/>
    </source>
</evidence>
<accession>A0AAD1XGR6</accession>
<protein>
    <submittedName>
        <fullName evidence="1">Uncharacterized protein</fullName>
    </submittedName>
</protein>
<reference evidence="1" key="1">
    <citation type="submission" date="2023-07" db="EMBL/GenBank/DDBJ databases">
        <authorList>
            <consortium name="AG Swart"/>
            <person name="Singh M."/>
            <person name="Singh A."/>
            <person name="Seah K."/>
            <person name="Emmerich C."/>
        </authorList>
    </citation>
    <scope>NUCLEOTIDE SEQUENCE</scope>
    <source>
        <strain evidence="1">DP1</strain>
    </source>
</reference>